<dbReference type="PANTHER" id="PTHR21666">
    <property type="entry name" value="PEPTIDASE-RELATED"/>
    <property type="match status" value="1"/>
</dbReference>
<evidence type="ECO:0000259" key="2">
    <source>
        <dbReference type="Pfam" id="PF13511"/>
    </source>
</evidence>
<dbReference type="InterPro" id="IPR025392">
    <property type="entry name" value="DUF4124"/>
</dbReference>
<dbReference type="Gene3D" id="2.70.70.10">
    <property type="entry name" value="Glucose Permease (Domain IIA)"/>
    <property type="match status" value="1"/>
</dbReference>
<organism evidence="3 4">
    <name type="scientific">Bacterioplanes sanyensis</name>
    <dbReference type="NCBI Taxonomy" id="1249553"/>
    <lineage>
        <taxon>Bacteria</taxon>
        <taxon>Pseudomonadati</taxon>
        <taxon>Pseudomonadota</taxon>
        <taxon>Gammaproteobacteria</taxon>
        <taxon>Oceanospirillales</taxon>
        <taxon>Oceanospirillaceae</taxon>
        <taxon>Bacterioplanes</taxon>
    </lineage>
</organism>
<dbReference type="GO" id="GO:0004222">
    <property type="term" value="F:metalloendopeptidase activity"/>
    <property type="evidence" value="ECO:0007669"/>
    <property type="project" value="TreeGrafter"/>
</dbReference>
<dbReference type="OrthoDB" id="9805070at2"/>
<reference evidence="3 4" key="1">
    <citation type="submission" date="2017-07" db="EMBL/GenBank/DDBJ databases">
        <title>Annotated genome sequence of Bacterioplanes sanyensis isolated from Red Sea.</title>
        <authorList>
            <person name="Rehman Z.U."/>
        </authorList>
    </citation>
    <scope>NUCLEOTIDE SEQUENCE [LARGE SCALE GENOMIC DNA]</scope>
    <source>
        <strain evidence="3 4">NV9</strain>
    </source>
</reference>
<evidence type="ECO:0000313" key="3">
    <source>
        <dbReference type="EMBL" id="ASP39963.1"/>
    </source>
</evidence>
<dbReference type="EMBL" id="CP022530">
    <property type="protein sequence ID" value="ASP39963.1"/>
    <property type="molecule type" value="Genomic_DNA"/>
</dbReference>
<dbReference type="Pfam" id="PF01551">
    <property type="entry name" value="Peptidase_M23"/>
    <property type="match status" value="1"/>
</dbReference>
<dbReference type="SUPFAM" id="SSF51261">
    <property type="entry name" value="Duplicated hybrid motif"/>
    <property type="match status" value="1"/>
</dbReference>
<name>A0A222FP19_9GAMM</name>
<evidence type="ECO:0000313" key="4">
    <source>
        <dbReference type="Proteomes" id="UP000202440"/>
    </source>
</evidence>
<gene>
    <name evidence="3" type="ORF">CHH28_15355</name>
</gene>
<dbReference type="InterPro" id="IPR050570">
    <property type="entry name" value="Cell_wall_metabolism_enzyme"/>
</dbReference>
<dbReference type="InterPro" id="IPR016047">
    <property type="entry name" value="M23ase_b-sheet_dom"/>
</dbReference>
<dbReference type="CDD" id="cd12797">
    <property type="entry name" value="M23_peptidase"/>
    <property type="match status" value="1"/>
</dbReference>
<dbReference type="Proteomes" id="UP000202440">
    <property type="component" value="Chromosome"/>
</dbReference>
<feature type="domain" description="M23ase beta-sheet core" evidence="1">
    <location>
        <begin position="174"/>
        <end position="273"/>
    </location>
</feature>
<proteinExistence type="predicted"/>
<protein>
    <submittedName>
        <fullName evidence="3">Peptidase M23</fullName>
    </submittedName>
</protein>
<feature type="domain" description="DUF4124" evidence="2">
    <location>
        <begin position="18"/>
        <end position="58"/>
    </location>
</feature>
<keyword evidence="4" id="KW-1185">Reference proteome</keyword>
<dbReference type="RefSeq" id="WP_094061137.1">
    <property type="nucleotide sequence ID" value="NZ_CP022530.1"/>
</dbReference>
<dbReference type="PANTHER" id="PTHR21666:SF294">
    <property type="entry name" value="PEPTIDASE M23"/>
    <property type="match status" value="1"/>
</dbReference>
<dbReference type="Pfam" id="PF13511">
    <property type="entry name" value="DUF4124"/>
    <property type="match status" value="1"/>
</dbReference>
<dbReference type="InterPro" id="IPR011055">
    <property type="entry name" value="Dup_hybrid_motif"/>
</dbReference>
<evidence type="ECO:0000259" key="1">
    <source>
        <dbReference type="Pfam" id="PF01551"/>
    </source>
</evidence>
<accession>A0A222FP19</accession>
<dbReference type="KEGG" id="bsan:CHH28_15355"/>
<sequence>MMAKDGKVNRSRMLWLGFLLCLVAAANAEIYRYQDENGRWVFSDKKPEKDQPVEAVEVNITRPPQHTPELYEKRQGQLRQLWLHNPYFAPVQAAVRSTMFERGHRVLMLEPNSHTLVGEIDKPLPTYELGYVIGSPKAKHSDVLYRIPLPEQQFFQVTQGFGGQFSHNHPSGYHAIDIAMPIGSYIHAARSGTVIWVKDDYHLGDAQQFFLDKANYVSVLHEDGTYAVYAHILQGSAMVKSGEQVKAGDALARSGTSGYSTGPHLHFVVRRNAGFRNLSVPYQFADEQGRAFVPTRGMKVSGSGRASKP</sequence>
<dbReference type="AlphaFoldDB" id="A0A222FP19"/>